<dbReference type="GO" id="GO:0005886">
    <property type="term" value="C:plasma membrane"/>
    <property type="evidence" value="ECO:0007669"/>
    <property type="project" value="TreeGrafter"/>
</dbReference>
<keyword evidence="2" id="KW-1185">Reference proteome</keyword>
<accession>A0A8J4T3M1</accession>
<dbReference type="PANTHER" id="PTHR24061:SF528">
    <property type="entry name" value="C-FAMILY ODORANT RECEPTOR OLFCD2-RELATED"/>
    <property type="match status" value="1"/>
</dbReference>
<dbReference type="GO" id="GO:0004930">
    <property type="term" value="F:G protein-coupled receptor activity"/>
    <property type="evidence" value="ECO:0007669"/>
    <property type="project" value="InterPro"/>
</dbReference>
<keyword evidence="1" id="KW-0675">Receptor</keyword>
<dbReference type="EMBL" id="QNUK01000971">
    <property type="protein sequence ID" value="KAF5888514.1"/>
    <property type="molecule type" value="Genomic_DNA"/>
</dbReference>
<proteinExistence type="predicted"/>
<gene>
    <name evidence="1" type="ORF">DAT39_021781</name>
</gene>
<name>A0A8J4T3M1_CLAMG</name>
<evidence type="ECO:0000313" key="1">
    <source>
        <dbReference type="EMBL" id="KAF5888514.1"/>
    </source>
</evidence>
<dbReference type="InterPro" id="IPR028082">
    <property type="entry name" value="Peripla_BP_I"/>
</dbReference>
<evidence type="ECO:0000313" key="2">
    <source>
        <dbReference type="Proteomes" id="UP000727407"/>
    </source>
</evidence>
<feature type="non-terminal residue" evidence="1">
    <location>
        <position position="76"/>
    </location>
</feature>
<feature type="non-terminal residue" evidence="1">
    <location>
        <position position="1"/>
    </location>
</feature>
<dbReference type="Gene3D" id="3.40.50.2300">
    <property type="match status" value="2"/>
</dbReference>
<organism evidence="1 2">
    <name type="scientific">Clarias magur</name>
    <name type="common">Asian catfish</name>
    <name type="synonym">Macropteronotus magur</name>
    <dbReference type="NCBI Taxonomy" id="1594786"/>
    <lineage>
        <taxon>Eukaryota</taxon>
        <taxon>Metazoa</taxon>
        <taxon>Chordata</taxon>
        <taxon>Craniata</taxon>
        <taxon>Vertebrata</taxon>
        <taxon>Euteleostomi</taxon>
        <taxon>Actinopterygii</taxon>
        <taxon>Neopterygii</taxon>
        <taxon>Teleostei</taxon>
        <taxon>Ostariophysi</taxon>
        <taxon>Siluriformes</taxon>
        <taxon>Clariidae</taxon>
        <taxon>Clarias</taxon>
    </lineage>
</organism>
<protein>
    <submittedName>
        <fullName evidence="1">Extracellular calcium-sensing receptor-like</fullName>
    </submittedName>
</protein>
<sequence>VVESLKKVNFKTKTGDQVWFDRTGATAAKYDVVNWQQGFDGEVRFMVVGYYDASLPTGQQFVLNVNNISWAGGKTE</sequence>
<dbReference type="PANTHER" id="PTHR24061">
    <property type="entry name" value="CALCIUM-SENSING RECEPTOR-RELATED"/>
    <property type="match status" value="1"/>
</dbReference>
<dbReference type="OrthoDB" id="5984008at2759"/>
<reference evidence="1" key="1">
    <citation type="submission" date="2020-07" db="EMBL/GenBank/DDBJ databases">
        <title>Clarias magur genome sequencing, assembly and annotation.</title>
        <authorList>
            <person name="Kushwaha B."/>
            <person name="Kumar R."/>
            <person name="Das P."/>
            <person name="Joshi C.G."/>
            <person name="Kumar D."/>
            <person name="Nagpure N.S."/>
            <person name="Pandey M."/>
            <person name="Agarwal S."/>
            <person name="Srivastava S."/>
            <person name="Singh M."/>
            <person name="Sahoo L."/>
            <person name="Jayasankar P."/>
            <person name="Meher P.K."/>
            <person name="Koringa P.G."/>
            <person name="Iquebal M.A."/>
            <person name="Das S.P."/>
            <person name="Bit A."/>
            <person name="Patnaik S."/>
            <person name="Patel N."/>
            <person name="Shah T.M."/>
            <person name="Hinsu A."/>
            <person name="Jena J.K."/>
        </authorList>
    </citation>
    <scope>NUCLEOTIDE SEQUENCE</scope>
    <source>
        <strain evidence="1">CIFAMagur01</strain>
        <tissue evidence="1">Testis</tissue>
    </source>
</reference>
<comment type="caution">
    <text evidence="1">The sequence shown here is derived from an EMBL/GenBank/DDBJ whole genome shotgun (WGS) entry which is preliminary data.</text>
</comment>
<dbReference type="AlphaFoldDB" id="A0A8J4T3M1"/>
<dbReference type="Proteomes" id="UP000727407">
    <property type="component" value="Unassembled WGS sequence"/>
</dbReference>
<dbReference type="SUPFAM" id="SSF53822">
    <property type="entry name" value="Periplasmic binding protein-like I"/>
    <property type="match status" value="1"/>
</dbReference>
<dbReference type="InterPro" id="IPR000068">
    <property type="entry name" value="GPCR_3_Ca_sens_rcpt-rel"/>
</dbReference>